<evidence type="ECO:0000256" key="4">
    <source>
        <dbReference type="ARBA" id="ARBA00023002"/>
    </source>
</evidence>
<evidence type="ECO:0000256" key="1">
    <source>
        <dbReference type="ARBA" id="ARBA00006484"/>
    </source>
</evidence>
<dbReference type="InterPro" id="IPR002347">
    <property type="entry name" value="SDR_fam"/>
</dbReference>
<reference evidence="5 6" key="1">
    <citation type="submission" date="2024-04" db="EMBL/GenBank/DDBJ databases">
        <authorList>
            <consortium name="Genoscope - CEA"/>
            <person name="William W."/>
        </authorList>
    </citation>
    <scope>NUCLEOTIDE SEQUENCE [LARGE SCALE GENOMIC DNA]</scope>
</reference>
<dbReference type="PROSITE" id="PS00061">
    <property type="entry name" value="ADH_SHORT"/>
    <property type="match status" value="1"/>
</dbReference>
<dbReference type="InterPro" id="IPR036291">
    <property type="entry name" value="NAD(P)-bd_dom_sf"/>
</dbReference>
<comment type="subunit">
    <text evidence="2">Homotetramer.</text>
</comment>
<gene>
    <name evidence="5" type="ORF">GSLYS_00002422001</name>
</gene>
<dbReference type="Proteomes" id="UP001497497">
    <property type="component" value="Unassembled WGS sequence"/>
</dbReference>
<dbReference type="PANTHER" id="PTHR44252">
    <property type="entry name" value="D-ERYTHRULOSE REDUCTASE"/>
    <property type="match status" value="1"/>
</dbReference>
<dbReference type="InterPro" id="IPR020904">
    <property type="entry name" value="Sc_DH/Rdtase_CS"/>
</dbReference>
<dbReference type="GO" id="GO:0005997">
    <property type="term" value="P:xylulose metabolic process"/>
    <property type="evidence" value="ECO:0007669"/>
    <property type="project" value="TreeGrafter"/>
</dbReference>
<name>A0AAV2H3L9_LYMST</name>
<comment type="caution">
    <text evidence="5">The sequence shown here is derived from an EMBL/GenBank/DDBJ whole genome shotgun (WGS) entry which is preliminary data.</text>
</comment>
<organism evidence="5 6">
    <name type="scientific">Lymnaea stagnalis</name>
    <name type="common">Great pond snail</name>
    <name type="synonym">Helix stagnalis</name>
    <dbReference type="NCBI Taxonomy" id="6523"/>
    <lineage>
        <taxon>Eukaryota</taxon>
        <taxon>Metazoa</taxon>
        <taxon>Spiralia</taxon>
        <taxon>Lophotrochozoa</taxon>
        <taxon>Mollusca</taxon>
        <taxon>Gastropoda</taxon>
        <taxon>Heterobranchia</taxon>
        <taxon>Euthyneura</taxon>
        <taxon>Panpulmonata</taxon>
        <taxon>Hygrophila</taxon>
        <taxon>Lymnaeoidea</taxon>
        <taxon>Lymnaeidae</taxon>
        <taxon>Lymnaea</taxon>
    </lineage>
</organism>
<accession>A0AAV2H3L9</accession>
<evidence type="ECO:0000256" key="2">
    <source>
        <dbReference type="ARBA" id="ARBA00011881"/>
    </source>
</evidence>
<dbReference type="Gene3D" id="3.40.50.720">
    <property type="entry name" value="NAD(P)-binding Rossmann-like Domain"/>
    <property type="match status" value="1"/>
</dbReference>
<dbReference type="PRINTS" id="PR00081">
    <property type="entry name" value="GDHRDH"/>
</dbReference>
<dbReference type="GO" id="GO:0050038">
    <property type="term" value="F:L-xylulose reductase (NADPH) activity"/>
    <property type="evidence" value="ECO:0007669"/>
    <property type="project" value="TreeGrafter"/>
</dbReference>
<keyword evidence="3" id="KW-0521">NADP</keyword>
<evidence type="ECO:0000313" key="5">
    <source>
        <dbReference type="EMBL" id="CAL1528252.1"/>
    </source>
</evidence>
<dbReference type="Pfam" id="PF13561">
    <property type="entry name" value="adh_short_C2"/>
    <property type="match status" value="1"/>
</dbReference>
<evidence type="ECO:0000313" key="6">
    <source>
        <dbReference type="Proteomes" id="UP001497497"/>
    </source>
</evidence>
<evidence type="ECO:0008006" key="7">
    <source>
        <dbReference type="Google" id="ProtNLM"/>
    </source>
</evidence>
<dbReference type="PRINTS" id="PR00080">
    <property type="entry name" value="SDRFAMILY"/>
</dbReference>
<evidence type="ECO:0000256" key="3">
    <source>
        <dbReference type="ARBA" id="ARBA00022857"/>
    </source>
</evidence>
<proteinExistence type="inferred from homology"/>
<protein>
    <recommendedName>
        <fullName evidence="7">L-xylulose reductase</fullName>
    </recommendedName>
</protein>
<sequence>MDIRFDGKRALVTGAGNGLGKAIAIKLFECGAETVAVSLIQSELDSLKAEYPAIETLTLDLNNWDNVEREIKALGHFDLLVNSAGVTRLAPLIEVKEADFDFVFNTNIKALLNVSRVVAKSMVEKKTGGAIVHMSSAASLRALQDHAVYCASKGAVDSLTMVMALELGPHKIRTNCVNPTAVMTDMGRLAWSDPAKAKPLLSKIPLGRFGEVEDVVNAVLWLLSDRSSYVNGLALPLEGGMVVG</sequence>
<dbReference type="SUPFAM" id="SSF51735">
    <property type="entry name" value="NAD(P)-binding Rossmann-fold domains"/>
    <property type="match status" value="1"/>
</dbReference>
<keyword evidence="4" id="KW-0560">Oxidoreductase</keyword>
<dbReference type="GO" id="GO:0004090">
    <property type="term" value="F:carbonyl reductase (NADPH) activity"/>
    <property type="evidence" value="ECO:0007669"/>
    <property type="project" value="TreeGrafter"/>
</dbReference>
<dbReference type="InterPro" id="IPR051737">
    <property type="entry name" value="L-xylulose/Carbonyl_redctase"/>
</dbReference>
<dbReference type="PANTHER" id="PTHR44252:SF3">
    <property type="entry name" value="D-ERYTHRULOSE REDUCTASE-RELATED"/>
    <property type="match status" value="1"/>
</dbReference>
<dbReference type="GO" id="GO:0006006">
    <property type="term" value="P:glucose metabolic process"/>
    <property type="evidence" value="ECO:0007669"/>
    <property type="project" value="TreeGrafter"/>
</dbReference>
<dbReference type="AlphaFoldDB" id="A0AAV2H3L9"/>
<keyword evidence="6" id="KW-1185">Reference proteome</keyword>
<dbReference type="FunFam" id="3.40.50.720:FF:000214">
    <property type="entry name" value="L-xylulose reductase"/>
    <property type="match status" value="1"/>
</dbReference>
<dbReference type="EMBL" id="CAXITT010000029">
    <property type="protein sequence ID" value="CAL1528252.1"/>
    <property type="molecule type" value="Genomic_DNA"/>
</dbReference>
<comment type="similarity">
    <text evidence="1">Belongs to the short-chain dehydrogenases/reductases (SDR) family.</text>
</comment>